<dbReference type="EMBL" id="JBEOZM010000003">
    <property type="protein sequence ID" value="MER6267594.1"/>
    <property type="molecule type" value="Genomic_DNA"/>
</dbReference>
<dbReference type="Pfam" id="PF22725">
    <property type="entry name" value="GFO_IDH_MocA_C3"/>
    <property type="match status" value="1"/>
</dbReference>
<dbReference type="PANTHER" id="PTHR43818">
    <property type="entry name" value="BCDNA.GH03377"/>
    <property type="match status" value="1"/>
</dbReference>
<dbReference type="RefSeq" id="WP_351956227.1">
    <property type="nucleotide sequence ID" value="NZ_JBEOZM010000003.1"/>
</dbReference>
<feature type="domain" description="Gfo/Idh/MocA-like oxidoreductase N-terminal" evidence="2">
    <location>
        <begin position="12"/>
        <end position="127"/>
    </location>
</feature>
<dbReference type="Gene3D" id="3.40.50.720">
    <property type="entry name" value="NAD(P)-binding Rossmann-like Domain"/>
    <property type="match status" value="1"/>
</dbReference>
<proteinExistence type="predicted"/>
<sequence length="373" mass="38630">MGDPLNHRDNPLRIGLVGAGQISGAYLRTFPRLANLRLTAVADLDLERAKAAAADVPGARALALPELYAADDVDLVLNLTVPAAHAEVAHAAIAAGKHLYGEKPLAATTAEARAVLDAAERAGVRVGCAPDTVLGTGVQTARAALDAGDIGAPVAATAFMTTPGHERWHPAPEFYYRPGGGPLLDMGPYYLTALVTLLGPVRRVTGFSSTVRSTRTIESGPRAGTDFPVEVATHVTGVLEHASGALSTLVMSFEVWAAQLPRIEIYGTAGSLSVPDPNGFDGQVRLFRAEGDRWEDLPVRGGYAGASRGYGVADLARGLAAGTPHRASGQLAQHVLDVMESLLAAGESGHAVPVTTDCERPAAVPAGARPEEA</sequence>
<evidence type="ECO:0000313" key="5">
    <source>
        <dbReference type="Proteomes" id="UP001490365"/>
    </source>
</evidence>
<keyword evidence="1" id="KW-0560">Oxidoreductase</keyword>
<dbReference type="SUPFAM" id="SSF55347">
    <property type="entry name" value="Glyceraldehyde-3-phosphate dehydrogenase-like, C-terminal domain"/>
    <property type="match status" value="1"/>
</dbReference>
<evidence type="ECO:0000313" key="4">
    <source>
        <dbReference type="EMBL" id="MER6267594.1"/>
    </source>
</evidence>
<keyword evidence="5" id="KW-1185">Reference proteome</keyword>
<dbReference type="Proteomes" id="UP001490365">
    <property type="component" value="Unassembled WGS sequence"/>
</dbReference>
<dbReference type="InterPro" id="IPR000683">
    <property type="entry name" value="Gfo/Idh/MocA-like_OxRdtase_N"/>
</dbReference>
<gene>
    <name evidence="4" type="ORF">ABT211_09880</name>
</gene>
<evidence type="ECO:0000259" key="2">
    <source>
        <dbReference type="Pfam" id="PF01408"/>
    </source>
</evidence>
<evidence type="ECO:0000259" key="3">
    <source>
        <dbReference type="Pfam" id="PF22725"/>
    </source>
</evidence>
<organism evidence="4 5">
    <name type="scientific">Streptomyces sp. 900105755</name>
    <dbReference type="NCBI Taxonomy" id="3154389"/>
    <lineage>
        <taxon>Bacteria</taxon>
        <taxon>Bacillati</taxon>
        <taxon>Actinomycetota</taxon>
        <taxon>Actinomycetes</taxon>
        <taxon>Kitasatosporales</taxon>
        <taxon>Streptomycetaceae</taxon>
        <taxon>Streptomyces</taxon>
    </lineage>
</organism>
<name>A0ABV1TC26_9ACTN</name>
<accession>A0ABV1TC26</accession>
<dbReference type="Pfam" id="PF01408">
    <property type="entry name" value="GFO_IDH_MocA"/>
    <property type="match status" value="1"/>
</dbReference>
<protein>
    <submittedName>
        <fullName evidence="4">Gfo/Idh/MocA family oxidoreductase</fullName>
    </submittedName>
</protein>
<dbReference type="PANTHER" id="PTHR43818:SF11">
    <property type="entry name" value="BCDNA.GH03377"/>
    <property type="match status" value="1"/>
</dbReference>
<reference evidence="4 5" key="1">
    <citation type="submission" date="2024-06" db="EMBL/GenBank/DDBJ databases">
        <title>The Natural Products Discovery Center: Release of the First 8490 Sequenced Strains for Exploring Actinobacteria Biosynthetic Diversity.</title>
        <authorList>
            <person name="Kalkreuter E."/>
            <person name="Kautsar S.A."/>
            <person name="Yang D."/>
            <person name="Bader C.D."/>
            <person name="Teijaro C.N."/>
            <person name="Fluegel L."/>
            <person name="Davis C.M."/>
            <person name="Simpson J.R."/>
            <person name="Lauterbach L."/>
            <person name="Steele A.D."/>
            <person name="Gui C."/>
            <person name="Meng S."/>
            <person name="Li G."/>
            <person name="Viehrig K."/>
            <person name="Ye F."/>
            <person name="Su P."/>
            <person name="Kiefer A.F."/>
            <person name="Nichols A."/>
            <person name="Cepeda A.J."/>
            <person name="Yan W."/>
            <person name="Fan B."/>
            <person name="Jiang Y."/>
            <person name="Adhikari A."/>
            <person name="Zheng C.-J."/>
            <person name="Schuster L."/>
            <person name="Cowan T.M."/>
            <person name="Smanski M.J."/>
            <person name="Chevrette M.G."/>
            <person name="De Carvalho L.P.S."/>
            <person name="Shen B."/>
        </authorList>
    </citation>
    <scope>NUCLEOTIDE SEQUENCE [LARGE SCALE GENOMIC DNA]</scope>
    <source>
        <strain evidence="4 5">NPDC001694</strain>
    </source>
</reference>
<comment type="caution">
    <text evidence="4">The sequence shown here is derived from an EMBL/GenBank/DDBJ whole genome shotgun (WGS) entry which is preliminary data.</text>
</comment>
<dbReference type="InterPro" id="IPR055170">
    <property type="entry name" value="GFO_IDH_MocA-like_dom"/>
</dbReference>
<dbReference type="Gene3D" id="3.30.360.10">
    <property type="entry name" value="Dihydrodipicolinate Reductase, domain 2"/>
    <property type="match status" value="1"/>
</dbReference>
<dbReference type="InterPro" id="IPR050463">
    <property type="entry name" value="Gfo/Idh/MocA_oxidrdct_glycsds"/>
</dbReference>
<evidence type="ECO:0000256" key="1">
    <source>
        <dbReference type="ARBA" id="ARBA00023002"/>
    </source>
</evidence>
<dbReference type="SUPFAM" id="SSF51735">
    <property type="entry name" value="NAD(P)-binding Rossmann-fold domains"/>
    <property type="match status" value="1"/>
</dbReference>
<dbReference type="InterPro" id="IPR036291">
    <property type="entry name" value="NAD(P)-bd_dom_sf"/>
</dbReference>
<feature type="domain" description="GFO/IDH/MocA-like oxidoreductase" evidence="3">
    <location>
        <begin position="138"/>
        <end position="272"/>
    </location>
</feature>